<comment type="caution">
    <text evidence="1">The sequence shown here is derived from an EMBL/GenBank/DDBJ whole genome shotgun (WGS) entry which is preliminary data.</text>
</comment>
<dbReference type="Proteomes" id="UP000247702">
    <property type="component" value="Unassembled WGS sequence"/>
</dbReference>
<accession>A0A2Z6Q5Z5</accession>
<organism evidence="1 2">
    <name type="scientific">Rhizophagus clarus</name>
    <dbReference type="NCBI Taxonomy" id="94130"/>
    <lineage>
        <taxon>Eukaryota</taxon>
        <taxon>Fungi</taxon>
        <taxon>Fungi incertae sedis</taxon>
        <taxon>Mucoromycota</taxon>
        <taxon>Glomeromycotina</taxon>
        <taxon>Glomeromycetes</taxon>
        <taxon>Glomerales</taxon>
        <taxon>Glomeraceae</taxon>
        <taxon>Rhizophagus</taxon>
    </lineage>
</organism>
<gene>
    <name evidence="1" type="ORF">RclHR1_11570004</name>
</gene>
<keyword evidence="2" id="KW-1185">Reference proteome</keyword>
<sequence length="242" mass="27631">MSEQNLFVSAFQAEFLLKILARLHISKVWNTEHIGSDSISKVQNSNSKQTKVFEDGNNFFFIYFTKCLMFHFILGSELHFKADYCKSETPFQGGPLSLKLHFETDQFKSGTPFRSGLGISKIKQTFNFEGGLYSKFRKPVFLTPISKSADGFLEAISKICSFRMPPERLWLSGRIIDKISKLLNTTGLNFEDSASECNFEGPRLPERLMDRISEVCGFIVPHGRNFKDLWLSGCFLKDFEGI</sequence>
<dbReference type="AlphaFoldDB" id="A0A2Z6Q5Z5"/>
<name>A0A2Z6Q5Z5_9GLOM</name>
<protein>
    <submittedName>
        <fullName evidence="1">Uncharacterized protein</fullName>
    </submittedName>
</protein>
<reference evidence="1 2" key="1">
    <citation type="submission" date="2017-11" db="EMBL/GenBank/DDBJ databases">
        <title>The genome of Rhizophagus clarus HR1 reveals common genetic basis of auxotrophy among arbuscular mycorrhizal fungi.</title>
        <authorList>
            <person name="Kobayashi Y."/>
        </authorList>
    </citation>
    <scope>NUCLEOTIDE SEQUENCE [LARGE SCALE GENOMIC DNA]</scope>
    <source>
        <strain evidence="1 2">HR1</strain>
    </source>
</reference>
<evidence type="ECO:0000313" key="2">
    <source>
        <dbReference type="Proteomes" id="UP000247702"/>
    </source>
</evidence>
<evidence type="ECO:0000313" key="1">
    <source>
        <dbReference type="EMBL" id="GBB84975.1"/>
    </source>
</evidence>
<dbReference type="EMBL" id="BEXD01000177">
    <property type="protein sequence ID" value="GBB84975.1"/>
    <property type="molecule type" value="Genomic_DNA"/>
</dbReference>
<proteinExistence type="predicted"/>